<dbReference type="GO" id="GO:0004222">
    <property type="term" value="F:metalloendopeptidase activity"/>
    <property type="evidence" value="ECO:0007669"/>
    <property type="project" value="InterPro"/>
</dbReference>
<keyword evidence="5" id="KW-0482">Metalloprotease</keyword>
<dbReference type="PANTHER" id="PTHR10201:SF323">
    <property type="entry name" value="MATRIX METALLOPROTEINASE-21"/>
    <property type="match status" value="1"/>
</dbReference>
<dbReference type="GO" id="GO:0030574">
    <property type="term" value="P:collagen catabolic process"/>
    <property type="evidence" value="ECO:0007669"/>
    <property type="project" value="TreeGrafter"/>
</dbReference>
<dbReference type="AlphaFoldDB" id="A4JRV1"/>
<feature type="region of interest" description="Disordered" evidence="6">
    <location>
        <begin position="914"/>
        <end position="933"/>
    </location>
</feature>
<accession>A4JRV1</accession>
<dbReference type="InterPro" id="IPR001818">
    <property type="entry name" value="Pept_M10_metallopeptidase"/>
</dbReference>
<sequence length="1141" mass="123021">MTTISGNEAFWGSVKVSPAALTYINDSPTLVQQLLQYQSDFSKGLIDSFKVSDNEGTEFIASGVQVASNYRTWTPEMFVGELAHEIGHYMNQAADTAFTNRYEVSPNSPDAYSIDAMIGLHREGEAVYNNYVVQQEIFAKIGGKIYLAGALNVDGSSTGLQQMLDSQRSFDQTNGYTTGEDRNLLIEQAMAIYAKLPGSANGLPYYNYYGQVNGAKAPAQAPQLVNVFFTDPDATGNITTEKTTFTSGNFETQNFNNGVIVSSTLDDQFGKIISQTTYTHNADGSYSAEFTDGAGHETAVQNIASNGSYSVTQFSTSTGYETSQTNYNAAGTPLYKDDYNASSQLVTEEGYNAAGQEVTQKIIVPGTTHVSSTIFFDPTTGNETSEQHYGDSGLTTYQDDYNTSGQLISEEGYNSAGQKIDQLLVTPGTLHVYEKLLFDPSTGLETTQQNFNTSGQMTSQDNFNMSNQLVSQDDYNAAGQETDRLLVTPGTTNIYQKLIFDPTTGHETSAQNFDVSGHLTYQDDYNTSGQLITEESYNAAGQETTKKFLTPGTTHAETTYFFDTSNGSVNYVANYDASGNETLGTEYNSSGLRTVSHTFDTATGNESERNIYATPGSNTPTTSIYFRTTTRHETFQNDYDANGNQLSQENYDPEDGNLLSREILGGSVVTQQLLYTPGWQYASESINFLSNGSQSTHYYFNQSGQETRESIFNGSPTEVERLMYDTQTSKLVGDYKFYANGVLQNQTLFNSSGQELEYDEFNTAAQQIDRYDFNPGAQYAYNKYSFTAGTSYASFLTNFDQTSGHVTSETQFDPNTGKALSSSVDWNQFDQILNGGGSGSNVTSFIGGGGFPSGSGYIAFEGGSGSIFGGFGFSGSSEAALRSDVVANTLLDHLDLHDTRNGQAAFGQALDDARSAANATPGNDNGRPNVEGQWGKSELTWSLSNLDSTGHAFSSSTMAEYEQAVTQAFSAWSAQTGFVFKEVAAGSSADIQIDWNALDTASTGVVGFTSGHTTGTTITDAHIRLEDPTQTSLDGTLTYTGTQATLSQTALHEIGHALGLGDTTDARSVMYYALSDPNRTLDATDTLGAQAVGANHRTQAAGMAALMIQSMASFGAAPSASMPLYDPVRTAVHPMLAMPAH</sequence>
<organism evidence="8 9">
    <name type="scientific">Burkholderia vietnamiensis (strain G4 / LMG 22486)</name>
    <name type="common">Burkholderia cepacia (strain R1808)</name>
    <dbReference type="NCBI Taxonomy" id="269482"/>
    <lineage>
        <taxon>Bacteria</taxon>
        <taxon>Pseudomonadati</taxon>
        <taxon>Pseudomonadota</taxon>
        <taxon>Betaproteobacteria</taxon>
        <taxon>Burkholderiales</taxon>
        <taxon>Burkholderiaceae</taxon>
        <taxon>Burkholderia</taxon>
        <taxon>Burkholderia cepacia complex</taxon>
    </lineage>
</organism>
<proteinExistence type="predicted"/>
<reference evidence="9" key="1">
    <citation type="submission" date="2007-03" db="EMBL/GenBank/DDBJ databases">
        <title>Complete sequence of chromosome 3 of Burkholderia vietnamiensis G4.</title>
        <authorList>
            <consortium name="US DOE Joint Genome Institute"/>
            <person name="Copeland A."/>
            <person name="Lucas S."/>
            <person name="Lapidus A."/>
            <person name="Barry K."/>
            <person name="Detter J.C."/>
            <person name="Glavina del Rio T."/>
            <person name="Hammon N."/>
            <person name="Israni S."/>
            <person name="Dalin E."/>
            <person name="Tice H."/>
            <person name="Pitluck S."/>
            <person name="Chain P."/>
            <person name="Malfatti S."/>
            <person name="Shin M."/>
            <person name="Vergez L."/>
            <person name="Schmutz J."/>
            <person name="Larimer F."/>
            <person name="Land M."/>
            <person name="Hauser L."/>
            <person name="Kyrpides N."/>
            <person name="Tiedje J."/>
            <person name="Richardson P."/>
        </authorList>
    </citation>
    <scope>NUCLEOTIDE SEQUENCE [LARGE SCALE GENOMIC DNA]</scope>
    <source>
        <strain evidence="9">G4 / LMG 22486</strain>
    </source>
</reference>
<dbReference type="GO" id="GO:0031012">
    <property type="term" value="C:extracellular matrix"/>
    <property type="evidence" value="ECO:0007669"/>
    <property type="project" value="InterPro"/>
</dbReference>
<dbReference type="SUPFAM" id="SSF55486">
    <property type="entry name" value="Metalloproteases ('zincins'), catalytic domain"/>
    <property type="match status" value="1"/>
</dbReference>
<name>A4JRV1_BURVG</name>
<dbReference type="GO" id="GO:0008270">
    <property type="term" value="F:zinc ion binding"/>
    <property type="evidence" value="ECO:0007669"/>
    <property type="project" value="InterPro"/>
</dbReference>
<dbReference type="Pfam" id="PF00413">
    <property type="entry name" value="Peptidase_M10"/>
    <property type="match status" value="1"/>
</dbReference>
<dbReference type="InterPro" id="IPR006026">
    <property type="entry name" value="Peptidase_Metallo"/>
</dbReference>
<dbReference type="EMBL" id="CP000616">
    <property type="protein sequence ID" value="ABO59004.1"/>
    <property type="molecule type" value="Genomic_DNA"/>
</dbReference>
<dbReference type="Gene3D" id="3.40.390.10">
    <property type="entry name" value="Collagenase (Catalytic Domain)"/>
    <property type="match status" value="1"/>
</dbReference>
<dbReference type="GO" id="GO:0030198">
    <property type="term" value="P:extracellular matrix organization"/>
    <property type="evidence" value="ECO:0007669"/>
    <property type="project" value="TreeGrafter"/>
</dbReference>
<gene>
    <name evidence="8" type="ordered locus">Bcep1808_6083</name>
</gene>
<evidence type="ECO:0000256" key="1">
    <source>
        <dbReference type="ARBA" id="ARBA00022670"/>
    </source>
</evidence>
<keyword evidence="4" id="KW-0862">Zinc</keyword>
<evidence type="ECO:0000256" key="2">
    <source>
        <dbReference type="ARBA" id="ARBA00022723"/>
    </source>
</evidence>
<evidence type="ECO:0000259" key="7">
    <source>
        <dbReference type="SMART" id="SM00235"/>
    </source>
</evidence>
<evidence type="ECO:0000256" key="3">
    <source>
        <dbReference type="ARBA" id="ARBA00022801"/>
    </source>
</evidence>
<dbReference type="Gene3D" id="3.90.930.1">
    <property type="match status" value="2"/>
</dbReference>
<keyword evidence="2" id="KW-0479">Metal-binding</keyword>
<dbReference type="Proteomes" id="UP000002287">
    <property type="component" value="Chromosome 3"/>
</dbReference>
<dbReference type="GO" id="GO:0006508">
    <property type="term" value="P:proteolysis"/>
    <property type="evidence" value="ECO:0007669"/>
    <property type="project" value="UniProtKB-KW"/>
</dbReference>
<evidence type="ECO:0000256" key="4">
    <source>
        <dbReference type="ARBA" id="ARBA00022833"/>
    </source>
</evidence>
<dbReference type="SMART" id="SM00235">
    <property type="entry name" value="ZnMc"/>
    <property type="match status" value="1"/>
</dbReference>
<feature type="domain" description="Peptidase metallopeptidase" evidence="7">
    <location>
        <begin position="937"/>
        <end position="1094"/>
    </location>
</feature>
<evidence type="ECO:0000313" key="8">
    <source>
        <dbReference type="EMBL" id="ABO59004.1"/>
    </source>
</evidence>
<evidence type="ECO:0000256" key="5">
    <source>
        <dbReference type="ARBA" id="ARBA00023049"/>
    </source>
</evidence>
<dbReference type="eggNOG" id="COG5549">
    <property type="taxonomic scope" value="Bacteria"/>
</dbReference>
<protein>
    <submittedName>
        <fullName evidence="8">Peptidase M10A and M12B, matrixin and adamalysin</fullName>
    </submittedName>
</protein>
<dbReference type="PANTHER" id="PTHR10201">
    <property type="entry name" value="MATRIX METALLOPROTEINASE"/>
    <property type="match status" value="1"/>
</dbReference>
<dbReference type="InterPro" id="IPR024079">
    <property type="entry name" value="MetalloPept_cat_dom_sf"/>
</dbReference>
<keyword evidence="3" id="KW-0378">Hydrolase</keyword>
<dbReference type="KEGG" id="bvi:Bcep1808_6083"/>
<keyword evidence="1" id="KW-0645">Protease</keyword>
<evidence type="ECO:0000256" key="6">
    <source>
        <dbReference type="SAM" id="MobiDB-lite"/>
    </source>
</evidence>
<dbReference type="HOGENOM" id="CLU_277673_0_0_4"/>
<evidence type="ECO:0000313" key="9">
    <source>
        <dbReference type="Proteomes" id="UP000002287"/>
    </source>
</evidence>